<gene>
    <name evidence="2" type="ORF">I6U48_13115</name>
</gene>
<dbReference type="RefSeq" id="WP_218320918.1">
    <property type="nucleotide sequence ID" value="NZ_JAEEGC010000055.1"/>
</dbReference>
<dbReference type="EMBL" id="JAEEGC010000055">
    <property type="protein sequence ID" value="MBV7273848.1"/>
    <property type="molecule type" value="Genomic_DNA"/>
</dbReference>
<accession>A0A949TWM4</accession>
<keyword evidence="1" id="KW-1133">Transmembrane helix</keyword>
<reference evidence="2" key="1">
    <citation type="submission" date="2020-12" db="EMBL/GenBank/DDBJ databases">
        <title>Clostridium thailandense sp. nov., a novel acetogenic bacterium isolated from peat land soil in Thailand.</title>
        <authorList>
            <person name="Chaikitkaew S."/>
            <person name="Birkeland N.K."/>
        </authorList>
    </citation>
    <scope>NUCLEOTIDE SEQUENCE</scope>
    <source>
        <strain evidence="2">PL3</strain>
    </source>
</reference>
<organism evidence="2 3">
    <name type="scientific">Clostridium thailandense</name>
    <dbReference type="NCBI Taxonomy" id="2794346"/>
    <lineage>
        <taxon>Bacteria</taxon>
        <taxon>Bacillati</taxon>
        <taxon>Bacillota</taxon>
        <taxon>Clostridia</taxon>
        <taxon>Eubacteriales</taxon>
        <taxon>Clostridiaceae</taxon>
        <taxon>Clostridium</taxon>
    </lineage>
</organism>
<keyword evidence="1" id="KW-0812">Transmembrane</keyword>
<evidence type="ECO:0000313" key="2">
    <source>
        <dbReference type="EMBL" id="MBV7273848.1"/>
    </source>
</evidence>
<keyword evidence="1" id="KW-0472">Membrane</keyword>
<evidence type="ECO:0000313" key="3">
    <source>
        <dbReference type="Proteomes" id="UP000694308"/>
    </source>
</evidence>
<dbReference type="AlphaFoldDB" id="A0A949TWM4"/>
<sequence length="81" mass="9019">MSQDNNKKNITDGVSFFTQNDLFKKKENLYLLNVFGLSVLLFVVVGGILTTKDGSISYLLSLISSVLVINGYNKVKKESKQ</sequence>
<dbReference type="Proteomes" id="UP000694308">
    <property type="component" value="Unassembled WGS sequence"/>
</dbReference>
<feature type="transmembrane region" description="Helical" evidence="1">
    <location>
        <begin position="29"/>
        <end position="49"/>
    </location>
</feature>
<feature type="transmembrane region" description="Helical" evidence="1">
    <location>
        <begin position="55"/>
        <end position="72"/>
    </location>
</feature>
<proteinExistence type="predicted"/>
<keyword evidence="3" id="KW-1185">Reference proteome</keyword>
<protein>
    <submittedName>
        <fullName evidence="2">Uncharacterized protein</fullName>
    </submittedName>
</protein>
<evidence type="ECO:0000256" key="1">
    <source>
        <dbReference type="SAM" id="Phobius"/>
    </source>
</evidence>
<name>A0A949TWM4_9CLOT</name>
<comment type="caution">
    <text evidence="2">The sequence shown here is derived from an EMBL/GenBank/DDBJ whole genome shotgun (WGS) entry which is preliminary data.</text>
</comment>